<keyword evidence="1" id="KW-0732">Signal</keyword>
<evidence type="ECO:0000313" key="2">
    <source>
        <dbReference type="EMBL" id="QPB41821.1"/>
    </source>
</evidence>
<dbReference type="PROSITE" id="PS51257">
    <property type="entry name" value="PROKAR_LIPOPROTEIN"/>
    <property type="match status" value="1"/>
</dbReference>
<dbReference type="EMBL" id="CP063056">
    <property type="protein sequence ID" value="QPB41821.1"/>
    <property type="molecule type" value="Genomic_DNA"/>
</dbReference>
<accession>A0ABX6UXL0</accession>
<dbReference type="RefSeq" id="WP_194811411.1">
    <property type="nucleotide sequence ID" value="NZ_CP063056.1"/>
</dbReference>
<protein>
    <recommendedName>
        <fullName evidence="4">Lipoprotein</fullName>
    </recommendedName>
</protein>
<reference evidence="2 3" key="1">
    <citation type="submission" date="2020-10" db="EMBL/GenBank/DDBJ databases">
        <title>Genome Sequencing of Rodentibacter spp. strain DSM111151.</title>
        <authorList>
            <person name="Benga L."/>
            <person name="Lautwein T."/>
        </authorList>
    </citation>
    <scope>NUCLEOTIDE SEQUENCE [LARGE SCALE GENOMIC DNA]</scope>
    <source>
        <strain evidence="2 3">DSM 111151</strain>
    </source>
</reference>
<evidence type="ECO:0000256" key="1">
    <source>
        <dbReference type="SAM" id="SignalP"/>
    </source>
</evidence>
<name>A0ABX6UXL0_9PAST</name>
<proteinExistence type="predicted"/>
<dbReference type="Proteomes" id="UP000663069">
    <property type="component" value="Chromosome"/>
</dbReference>
<evidence type="ECO:0008006" key="4">
    <source>
        <dbReference type="Google" id="ProtNLM"/>
    </source>
</evidence>
<gene>
    <name evidence="2" type="ORF">IHV77_07725</name>
</gene>
<evidence type="ECO:0000313" key="3">
    <source>
        <dbReference type="Proteomes" id="UP000663069"/>
    </source>
</evidence>
<organism evidence="2 3">
    <name type="scientific">Rodentibacter haemolyticus</name>
    <dbReference type="NCBI Taxonomy" id="2778911"/>
    <lineage>
        <taxon>Bacteria</taxon>
        <taxon>Pseudomonadati</taxon>
        <taxon>Pseudomonadota</taxon>
        <taxon>Gammaproteobacteria</taxon>
        <taxon>Pasteurellales</taxon>
        <taxon>Pasteurellaceae</taxon>
        <taxon>Rodentibacter</taxon>
    </lineage>
</organism>
<feature type="signal peptide" evidence="1">
    <location>
        <begin position="1"/>
        <end position="26"/>
    </location>
</feature>
<keyword evidence="3" id="KW-1185">Reference proteome</keyword>
<feature type="chain" id="PRO_5046286572" description="Lipoprotein" evidence="1">
    <location>
        <begin position="27"/>
        <end position="84"/>
    </location>
</feature>
<sequence length="84" mass="9132">MMKKFMLVSILGLGLTACLSTTPQSSQVNSQNPQYIPATPEQTAKIVEAINKNKGAILEQLNKAAKEQIEGKTFEVPMPAQTNQ</sequence>